<keyword evidence="6" id="KW-0072">Autophagy</keyword>
<evidence type="ECO:0000313" key="10">
    <source>
        <dbReference type="Proteomes" id="UP001323405"/>
    </source>
</evidence>
<feature type="domain" description="Atg29 N-terminal" evidence="8">
    <location>
        <begin position="30"/>
        <end position="76"/>
    </location>
</feature>
<evidence type="ECO:0000256" key="5">
    <source>
        <dbReference type="ARBA" id="ARBA00022927"/>
    </source>
</evidence>
<feature type="compositionally biased region" description="Polar residues" evidence="7">
    <location>
        <begin position="245"/>
        <end position="264"/>
    </location>
</feature>
<name>A0ABR0GXK8_9PEZI</name>
<dbReference type="EMBL" id="JAFFHA010000001">
    <property type="protein sequence ID" value="KAK4660500.1"/>
    <property type="molecule type" value="Genomic_DNA"/>
</dbReference>
<dbReference type="RefSeq" id="XP_062749470.1">
    <property type="nucleotide sequence ID" value="XM_062886386.1"/>
</dbReference>
<dbReference type="Pfam" id="PF18388">
    <property type="entry name" value="ATG29_N"/>
    <property type="match status" value="1"/>
</dbReference>
<evidence type="ECO:0000256" key="3">
    <source>
        <dbReference type="ARBA" id="ARBA00013784"/>
    </source>
</evidence>
<comment type="similarity">
    <text evidence="2">Belongs to the ATG29 family.</text>
</comment>
<dbReference type="InterPro" id="IPR039362">
    <property type="entry name" value="ATG29_sf"/>
</dbReference>
<feature type="region of interest" description="Disordered" evidence="7">
    <location>
        <begin position="400"/>
        <end position="438"/>
    </location>
</feature>
<sequence length="560" mass="60572">MEEQRRQREGRAPEPKEPKGQASVAQEPKYLLYIRLPIKRSDFVDPPLMDWNEEKSNALWSIISDNSRSGGNINCRERAVRAACCLVDARPQCVLTLCAYRASQFEVTVDFLIQMANYLTDRHASQIRAQMLKAATGRGSAAPSPIPGAEPSSHTTHYPQISEPLRRTGSASGRAPSSLSMRNDRKDTPSAPLPRQDAEYATTVGTGPSAAKPTTIPLRPAVSRNSSAGTTIPTQTQLGIRPAPSVTSTRSTGRYMSSFSYQQREGTDQDDTSTFGAAQPSVSASPAASESEEDSDSDDSPVQSRIIRRPPRFSVYGDHRAGFDGLAEEDEDEPEPAFLPPPHQQQMDLGATLRGAPVGVTGGGEFSQTSDSSASSAAIVHRPGTALAAGGGRYPVAGQDHIHGTLSPRSRTAELREKGKGVSREGSDGTGTPSMGSSFSDLDGEFLHHPYLPFLSAGTNRACVCNRRFSHPVSPGRSPREPNARRHHREQDERHRACDQESVFAQKPKVARGEALRVGEEGGAEIHGKVCMIRNGLTEVDWGSWDGGQAVYGLIFRLFM</sequence>
<feature type="compositionally biased region" description="Polar residues" evidence="7">
    <location>
        <begin position="223"/>
        <end position="238"/>
    </location>
</feature>
<organism evidence="9 10">
    <name type="scientific">Podospora pseudocomata</name>
    <dbReference type="NCBI Taxonomy" id="2093779"/>
    <lineage>
        <taxon>Eukaryota</taxon>
        <taxon>Fungi</taxon>
        <taxon>Dikarya</taxon>
        <taxon>Ascomycota</taxon>
        <taxon>Pezizomycotina</taxon>
        <taxon>Sordariomycetes</taxon>
        <taxon>Sordariomycetidae</taxon>
        <taxon>Sordariales</taxon>
        <taxon>Podosporaceae</taxon>
        <taxon>Podospora</taxon>
    </lineage>
</organism>
<keyword evidence="10" id="KW-1185">Reference proteome</keyword>
<dbReference type="PANTHER" id="PTHR40012">
    <property type="entry name" value="AUTOPHAGY-RELATED PROTEIN 29"/>
    <property type="match status" value="1"/>
</dbReference>
<dbReference type="PANTHER" id="PTHR40012:SF1">
    <property type="entry name" value="AUTOPHAGY-RELATED PROTEIN 29"/>
    <property type="match status" value="1"/>
</dbReference>
<proteinExistence type="inferred from homology"/>
<feature type="compositionally biased region" description="Basic and acidic residues" evidence="7">
    <location>
        <begin position="411"/>
        <end position="427"/>
    </location>
</feature>
<feature type="region of interest" description="Disordered" evidence="7">
    <location>
        <begin position="135"/>
        <end position="319"/>
    </location>
</feature>
<evidence type="ECO:0000256" key="4">
    <source>
        <dbReference type="ARBA" id="ARBA00022448"/>
    </source>
</evidence>
<gene>
    <name evidence="9" type="ORF">QC762_119480</name>
</gene>
<reference evidence="9 10" key="1">
    <citation type="journal article" date="2023" name="bioRxiv">
        <title>High-quality genome assemblies of four members of thePodospora anserinaspecies complex.</title>
        <authorList>
            <person name="Ament-Velasquez S.L."/>
            <person name="Vogan A.A."/>
            <person name="Wallerman O."/>
            <person name="Hartmann F."/>
            <person name="Gautier V."/>
            <person name="Silar P."/>
            <person name="Giraud T."/>
            <person name="Johannesson H."/>
        </authorList>
    </citation>
    <scope>NUCLEOTIDE SEQUENCE [LARGE SCALE GENOMIC DNA]</scope>
    <source>
        <strain evidence="9 10">CBS 415.72m</strain>
    </source>
</reference>
<evidence type="ECO:0000256" key="6">
    <source>
        <dbReference type="ARBA" id="ARBA00023006"/>
    </source>
</evidence>
<keyword evidence="5" id="KW-0653">Protein transport</keyword>
<feature type="compositionally biased region" description="Low complexity" evidence="7">
    <location>
        <begin position="277"/>
        <end position="289"/>
    </location>
</feature>
<feature type="region of interest" description="Disordered" evidence="7">
    <location>
        <begin position="469"/>
        <end position="498"/>
    </location>
</feature>
<feature type="compositionally biased region" description="Basic and acidic residues" evidence="7">
    <location>
        <begin position="478"/>
        <end position="498"/>
    </location>
</feature>
<dbReference type="Gene3D" id="1.10.10.2570">
    <property type="match status" value="1"/>
</dbReference>
<feature type="compositionally biased region" description="Basic and acidic residues" evidence="7">
    <location>
        <begin position="1"/>
        <end position="19"/>
    </location>
</feature>
<feature type="region of interest" description="Disordered" evidence="7">
    <location>
        <begin position="1"/>
        <end position="25"/>
    </location>
</feature>
<protein>
    <recommendedName>
        <fullName evidence="3">Autophagy-related protein 29</fullName>
    </recommendedName>
</protein>
<comment type="caution">
    <text evidence="9">The sequence shown here is derived from an EMBL/GenBank/DDBJ whole genome shotgun (WGS) entry which is preliminary data.</text>
</comment>
<dbReference type="Proteomes" id="UP001323405">
    <property type="component" value="Unassembled WGS sequence"/>
</dbReference>
<evidence type="ECO:0000313" key="9">
    <source>
        <dbReference type="EMBL" id="KAK4660500.1"/>
    </source>
</evidence>
<feature type="compositionally biased region" description="Polar residues" evidence="7">
    <location>
        <begin position="169"/>
        <end position="181"/>
    </location>
</feature>
<dbReference type="InterPro" id="IPR040666">
    <property type="entry name" value="Atg29_N"/>
</dbReference>
<dbReference type="InterPro" id="IPR039113">
    <property type="entry name" value="ATG29"/>
</dbReference>
<feature type="compositionally biased region" description="Acidic residues" evidence="7">
    <location>
        <begin position="290"/>
        <end position="299"/>
    </location>
</feature>
<evidence type="ECO:0000256" key="2">
    <source>
        <dbReference type="ARBA" id="ARBA00010082"/>
    </source>
</evidence>
<comment type="subcellular location">
    <subcellularLocation>
        <location evidence="1">Preautophagosomal structure</location>
    </subcellularLocation>
</comment>
<keyword evidence="4" id="KW-0813">Transport</keyword>
<evidence type="ECO:0000256" key="7">
    <source>
        <dbReference type="SAM" id="MobiDB-lite"/>
    </source>
</evidence>
<evidence type="ECO:0000256" key="1">
    <source>
        <dbReference type="ARBA" id="ARBA00004329"/>
    </source>
</evidence>
<dbReference type="GeneID" id="87906293"/>
<evidence type="ECO:0000259" key="8">
    <source>
        <dbReference type="Pfam" id="PF18388"/>
    </source>
</evidence>
<accession>A0ABR0GXK8</accession>